<dbReference type="EMBL" id="CAJA01000078">
    <property type="protein sequence ID" value="CCH72447.1"/>
    <property type="molecule type" value="Genomic_DNA"/>
</dbReference>
<feature type="compositionally biased region" description="Basic residues" evidence="17">
    <location>
        <begin position="316"/>
        <end position="327"/>
    </location>
</feature>
<comment type="subunit">
    <text evidence="12">Interacts with the Sec translocase complex via SecD. Specifically interacts with transmembrane segments of nascent integral membrane proteins during membrane integration.</text>
</comment>
<feature type="compositionally biased region" description="Low complexity" evidence="17">
    <location>
        <begin position="295"/>
        <end position="315"/>
    </location>
</feature>
<dbReference type="Proteomes" id="UP000035763">
    <property type="component" value="Unassembled WGS sequence"/>
</dbReference>
<name>W6JU79_9MICO</name>
<dbReference type="Pfam" id="PF02096">
    <property type="entry name" value="60KD_IMP"/>
    <property type="match status" value="1"/>
</dbReference>
<evidence type="ECO:0000256" key="18">
    <source>
        <dbReference type="SAM" id="Phobius"/>
    </source>
</evidence>
<comment type="function">
    <text evidence="11">Required for the insertion and/or proper folding and/or complex formation of integral membrane proteins into the membrane. Involved in integration of membrane proteins that insert both dependently and independently of the Sec translocase complex, as well as at least some lipoproteins. Aids folding of multispanning membrane proteins.</text>
</comment>
<dbReference type="AlphaFoldDB" id="W6JU79"/>
<sequence>MGDLFNSILYPIEWIVAWIMYGFHQAFTAIGMPAASGWTWALSIVGLVIVMRALMIPLFVKQIHASRKMQMISPELQKIQAKYKGKTDPESRQKMTQETMELYRTSGTNPFSSCLPILAQSPFFFGLFRVLNGLQSIADGKREGIGPITREVASQAEQAMIFGAQLSDKFMGASSANVKIVTVVLIILMSVTTFTTQRQLMTKNMPASALDNPFARQQKILLYVLPLVFAISGVNFPIGVLIYWFVTNVWSMGQQMYVIRRMPTPGSLAEKALHERRARKGKPLPQGPVLGTAGGSTATGTVIDGPAQRPGGQRQQPKRKDRNRKPKSGPTQPGNKPKPSDDDDPQDPPADQG</sequence>
<feature type="transmembrane region" description="Helical" evidence="18">
    <location>
        <begin position="220"/>
        <end position="246"/>
    </location>
</feature>
<keyword evidence="10" id="KW-0143">Chaperone</keyword>
<evidence type="ECO:0000313" key="21">
    <source>
        <dbReference type="Proteomes" id="UP000035763"/>
    </source>
</evidence>
<dbReference type="GO" id="GO:0015031">
    <property type="term" value="P:protein transport"/>
    <property type="evidence" value="ECO:0007669"/>
    <property type="project" value="UniProtKB-KW"/>
</dbReference>
<evidence type="ECO:0000259" key="19">
    <source>
        <dbReference type="Pfam" id="PF02096"/>
    </source>
</evidence>
<evidence type="ECO:0000256" key="15">
    <source>
        <dbReference type="ARBA" id="ARBA00033342"/>
    </source>
</evidence>
<evidence type="ECO:0000256" key="3">
    <source>
        <dbReference type="ARBA" id="ARBA00015325"/>
    </source>
</evidence>
<feature type="transmembrane region" description="Helical" evidence="18">
    <location>
        <begin position="38"/>
        <end position="60"/>
    </location>
</feature>
<evidence type="ECO:0000256" key="11">
    <source>
        <dbReference type="ARBA" id="ARBA00025034"/>
    </source>
</evidence>
<evidence type="ECO:0000256" key="8">
    <source>
        <dbReference type="ARBA" id="ARBA00022989"/>
    </source>
</evidence>
<comment type="subcellular location">
    <subcellularLocation>
        <location evidence="1">Cell membrane</location>
        <topology evidence="1">Multi-pass membrane protein</topology>
    </subcellularLocation>
    <subcellularLocation>
        <location evidence="16">Membrane</location>
        <topology evidence="16">Multi-pass membrane protein</topology>
    </subcellularLocation>
</comment>
<dbReference type="OrthoDB" id="9780552at2"/>
<dbReference type="GO" id="GO:0005886">
    <property type="term" value="C:plasma membrane"/>
    <property type="evidence" value="ECO:0007669"/>
    <property type="project" value="UniProtKB-SubCell"/>
</dbReference>
<evidence type="ECO:0000256" key="14">
    <source>
        <dbReference type="ARBA" id="ARBA00033245"/>
    </source>
</evidence>
<feature type="region of interest" description="Disordered" evidence="17">
    <location>
        <begin position="277"/>
        <end position="353"/>
    </location>
</feature>
<evidence type="ECO:0000256" key="6">
    <source>
        <dbReference type="ARBA" id="ARBA00022692"/>
    </source>
</evidence>
<keyword evidence="9 18" id="KW-0472">Membrane</keyword>
<keyword evidence="21" id="KW-1185">Reference proteome</keyword>
<accession>W6JU79</accession>
<evidence type="ECO:0000256" key="7">
    <source>
        <dbReference type="ARBA" id="ARBA00022927"/>
    </source>
</evidence>
<dbReference type="RefSeq" id="WP_048697803.1">
    <property type="nucleotide sequence ID" value="NZ_HG764815.1"/>
</dbReference>
<feature type="transmembrane region" description="Helical" evidence="18">
    <location>
        <begin position="12"/>
        <end position="32"/>
    </location>
</feature>
<dbReference type="GO" id="GO:0051205">
    <property type="term" value="P:protein insertion into membrane"/>
    <property type="evidence" value="ECO:0007669"/>
    <property type="project" value="TreeGrafter"/>
</dbReference>
<evidence type="ECO:0000256" key="1">
    <source>
        <dbReference type="ARBA" id="ARBA00004651"/>
    </source>
</evidence>
<keyword evidence="7" id="KW-0653">Protein transport</keyword>
<comment type="similarity">
    <text evidence="2">Belongs to the OXA1/ALB3/YidC family. Type 1 subfamily.</text>
</comment>
<evidence type="ECO:0000256" key="2">
    <source>
        <dbReference type="ARBA" id="ARBA00010527"/>
    </source>
</evidence>
<keyword evidence="4" id="KW-0813">Transport</keyword>
<comment type="caution">
    <text evidence="20">The sequence shown here is derived from an EMBL/GenBank/DDBJ whole genome shotgun (WGS) entry which is preliminary data.</text>
</comment>
<dbReference type="InterPro" id="IPR028055">
    <property type="entry name" value="YidC/Oxa/ALB_C"/>
</dbReference>
<evidence type="ECO:0000256" key="13">
    <source>
        <dbReference type="ARBA" id="ARBA00031538"/>
    </source>
</evidence>
<dbReference type="GO" id="GO:0032977">
    <property type="term" value="F:membrane insertase activity"/>
    <property type="evidence" value="ECO:0007669"/>
    <property type="project" value="InterPro"/>
</dbReference>
<organism evidence="20 21">
    <name type="scientific">Nostocoides australiense Ben110</name>
    <dbReference type="NCBI Taxonomy" id="1193182"/>
    <lineage>
        <taxon>Bacteria</taxon>
        <taxon>Bacillati</taxon>
        <taxon>Actinomycetota</taxon>
        <taxon>Actinomycetes</taxon>
        <taxon>Micrococcales</taxon>
        <taxon>Intrasporangiaceae</taxon>
        <taxon>Nostocoides</taxon>
    </lineage>
</organism>
<protein>
    <recommendedName>
        <fullName evidence="3">Membrane protein insertase YidC</fullName>
    </recommendedName>
    <alternativeName>
        <fullName evidence="15">Foldase YidC</fullName>
    </alternativeName>
    <alternativeName>
        <fullName evidence="14">Membrane integrase YidC</fullName>
    </alternativeName>
    <alternativeName>
        <fullName evidence="13">Membrane protein YidC</fullName>
    </alternativeName>
</protein>
<keyword evidence="5" id="KW-1003">Cell membrane</keyword>
<dbReference type="InterPro" id="IPR001708">
    <property type="entry name" value="YidC/ALB3/OXA1/COX18"/>
</dbReference>
<dbReference type="InterPro" id="IPR047196">
    <property type="entry name" value="YidC_ALB_C"/>
</dbReference>
<evidence type="ECO:0000256" key="4">
    <source>
        <dbReference type="ARBA" id="ARBA00022448"/>
    </source>
</evidence>
<dbReference type="PANTHER" id="PTHR12428:SF65">
    <property type="entry name" value="CYTOCHROME C OXIDASE ASSEMBLY PROTEIN COX18, MITOCHONDRIAL"/>
    <property type="match status" value="1"/>
</dbReference>
<evidence type="ECO:0000256" key="10">
    <source>
        <dbReference type="ARBA" id="ARBA00023186"/>
    </source>
</evidence>
<dbReference type="STRING" id="1193182.BN11_1690006"/>
<gene>
    <name evidence="20" type="primary">yidC</name>
    <name evidence="20" type="ORF">BN11_1690006</name>
</gene>
<keyword evidence="6 16" id="KW-0812">Transmembrane</keyword>
<evidence type="ECO:0000256" key="17">
    <source>
        <dbReference type="SAM" id="MobiDB-lite"/>
    </source>
</evidence>
<dbReference type="PANTHER" id="PTHR12428">
    <property type="entry name" value="OXA1"/>
    <property type="match status" value="1"/>
</dbReference>
<dbReference type="CDD" id="cd20070">
    <property type="entry name" value="5TM_YidC_Alb3"/>
    <property type="match status" value="1"/>
</dbReference>
<reference evidence="20 21" key="1">
    <citation type="journal article" date="2013" name="ISME J.">
        <title>A metabolic model for members of the genus Tetrasphaera involved in enhanced biological phosphorus removal.</title>
        <authorList>
            <person name="Kristiansen R."/>
            <person name="Nguyen H.T.T."/>
            <person name="Saunders A.M."/>
            <person name="Nielsen J.L."/>
            <person name="Wimmer R."/>
            <person name="Le V.Q."/>
            <person name="McIlroy S.J."/>
            <person name="Petrovski S."/>
            <person name="Seviour R.J."/>
            <person name="Calteau A."/>
            <person name="Nielsen K.L."/>
            <person name="Nielsen P.H."/>
        </authorList>
    </citation>
    <scope>NUCLEOTIDE SEQUENCE [LARGE SCALE GENOMIC DNA]</scope>
    <source>
        <strain evidence="20 21">Ben110</strain>
    </source>
</reference>
<evidence type="ECO:0000256" key="5">
    <source>
        <dbReference type="ARBA" id="ARBA00022475"/>
    </source>
</evidence>
<keyword evidence="8 18" id="KW-1133">Transmembrane helix</keyword>
<feature type="transmembrane region" description="Helical" evidence="18">
    <location>
        <begin position="180"/>
        <end position="200"/>
    </location>
</feature>
<evidence type="ECO:0000256" key="12">
    <source>
        <dbReference type="ARBA" id="ARBA00026028"/>
    </source>
</evidence>
<evidence type="ECO:0000256" key="9">
    <source>
        <dbReference type="ARBA" id="ARBA00023136"/>
    </source>
</evidence>
<dbReference type="NCBIfam" id="TIGR03592">
    <property type="entry name" value="yidC_oxa1_cterm"/>
    <property type="match status" value="1"/>
</dbReference>
<feature type="domain" description="Membrane insertase YidC/Oxa/ALB C-terminal" evidence="19">
    <location>
        <begin position="40"/>
        <end position="259"/>
    </location>
</feature>
<dbReference type="NCBIfam" id="NF002350">
    <property type="entry name" value="PRK01315.1"/>
    <property type="match status" value="1"/>
</dbReference>
<evidence type="ECO:0000313" key="20">
    <source>
        <dbReference type="EMBL" id="CCH72447.1"/>
    </source>
</evidence>
<proteinExistence type="inferred from homology"/>
<evidence type="ECO:0000256" key="16">
    <source>
        <dbReference type="RuleBase" id="RU003945"/>
    </source>
</evidence>